<dbReference type="GO" id="GO:1990966">
    <property type="term" value="P:ATP generation from poly-ADP-D-ribose"/>
    <property type="evidence" value="ECO:0007669"/>
    <property type="project" value="TreeGrafter"/>
</dbReference>
<comment type="similarity">
    <text evidence="1">Belongs to the poly(ADP-ribose) glycohydrolase family.</text>
</comment>
<feature type="domain" description="PARG catalytic Macro" evidence="7">
    <location>
        <begin position="337"/>
        <end position="539"/>
    </location>
</feature>
<dbReference type="PANTHER" id="PTHR12837:SF15">
    <property type="entry name" value="POLY(ADP-RIBOSE) GLYCOHYDROLASE"/>
    <property type="match status" value="1"/>
</dbReference>
<evidence type="ECO:0000313" key="10">
    <source>
        <dbReference type="Proteomes" id="UP001258017"/>
    </source>
</evidence>
<dbReference type="GO" id="GO:0006282">
    <property type="term" value="P:regulation of DNA repair"/>
    <property type="evidence" value="ECO:0007669"/>
    <property type="project" value="InterPro"/>
</dbReference>
<feature type="active site" evidence="4">
    <location>
        <position position="387"/>
    </location>
</feature>
<feature type="binding site" evidence="5">
    <location>
        <position position="385"/>
    </location>
    <ligand>
        <name>substrate</name>
    </ligand>
</feature>
<evidence type="ECO:0000256" key="1">
    <source>
        <dbReference type="ARBA" id="ARBA00009545"/>
    </source>
</evidence>
<dbReference type="EMBL" id="JAIFRP010004412">
    <property type="protein sequence ID" value="KAK2575626.1"/>
    <property type="molecule type" value="Genomic_DNA"/>
</dbReference>
<evidence type="ECO:0000256" key="4">
    <source>
        <dbReference type="PIRSR" id="PIRSR607724-1"/>
    </source>
</evidence>
<reference evidence="9" key="2">
    <citation type="journal article" date="2023" name="Commun. Biol.">
        <title>Intrasexual cuticular hydrocarbon dimorphism in a wasp sheds light on hydrocarbon biosynthesis genes in Hymenoptera.</title>
        <authorList>
            <person name="Moris V.C."/>
            <person name="Podsiadlowski L."/>
            <person name="Martin S."/>
            <person name="Oeyen J.P."/>
            <person name="Donath A."/>
            <person name="Petersen M."/>
            <person name="Wilbrandt J."/>
            <person name="Misof B."/>
            <person name="Liedtke D."/>
            <person name="Thamm M."/>
            <person name="Scheiner R."/>
            <person name="Schmitt T."/>
            <person name="Niehuis O."/>
        </authorList>
    </citation>
    <scope>NUCLEOTIDE SEQUENCE</scope>
    <source>
        <strain evidence="9">GBR_01_08_01A</strain>
    </source>
</reference>
<feature type="compositionally biased region" description="Low complexity" evidence="6">
    <location>
        <begin position="47"/>
        <end position="60"/>
    </location>
</feature>
<feature type="region of interest" description="Disordered" evidence="6">
    <location>
        <begin position="37"/>
        <end position="64"/>
    </location>
</feature>
<evidence type="ECO:0000256" key="5">
    <source>
        <dbReference type="PIRSR" id="PIRSR607724-2"/>
    </source>
</evidence>
<feature type="binding site" evidence="5">
    <location>
        <position position="371"/>
    </location>
    <ligand>
        <name>substrate</name>
    </ligand>
</feature>
<dbReference type="Pfam" id="PF20811">
    <property type="entry name" value="PARG_cat_N"/>
    <property type="match status" value="1"/>
</dbReference>
<organism evidence="9 10">
    <name type="scientific">Odynerus spinipes</name>
    <dbReference type="NCBI Taxonomy" id="1348599"/>
    <lineage>
        <taxon>Eukaryota</taxon>
        <taxon>Metazoa</taxon>
        <taxon>Ecdysozoa</taxon>
        <taxon>Arthropoda</taxon>
        <taxon>Hexapoda</taxon>
        <taxon>Insecta</taxon>
        <taxon>Pterygota</taxon>
        <taxon>Neoptera</taxon>
        <taxon>Endopterygota</taxon>
        <taxon>Hymenoptera</taxon>
        <taxon>Apocrita</taxon>
        <taxon>Aculeata</taxon>
        <taxon>Vespoidea</taxon>
        <taxon>Vespidae</taxon>
        <taxon>Eumeninae</taxon>
        <taxon>Odynerus</taxon>
    </lineage>
</organism>
<dbReference type="GO" id="GO:0005737">
    <property type="term" value="C:cytoplasm"/>
    <property type="evidence" value="ECO:0007669"/>
    <property type="project" value="TreeGrafter"/>
</dbReference>
<keyword evidence="10" id="KW-1185">Reference proteome</keyword>
<reference evidence="9" key="1">
    <citation type="submission" date="2021-08" db="EMBL/GenBank/DDBJ databases">
        <authorList>
            <person name="Misof B."/>
            <person name="Oliver O."/>
            <person name="Podsiadlowski L."/>
            <person name="Donath A."/>
            <person name="Peters R."/>
            <person name="Mayer C."/>
            <person name="Rust J."/>
            <person name="Gunkel S."/>
            <person name="Lesny P."/>
            <person name="Martin S."/>
            <person name="Oeyen J.P."/>
            <person name="Petersen M."/>
            <person name="Panagiotis P."/>
            <person name="Wilbrandt J."/>
            <person name="Tanja T."/>
        </authorList>
    </citation>
    <scope>NUCLEOTIDE SEQUENCE</scope>
    <source>
        <strain evidence="9">GBR_01_08_01A</strain>
        <tissue evidence="9">Thorax + abdomen</tissue>
    </source>
</reference>
<evidence type="ECO:0000259" key="7">
    <source>
        <dbReference type="Pfam" id="PF05028"/>
    </source>
</evidence>
<gene>
    <name evidence="9" type="ORF">KPH14_011889</name>
</gene>
<name>A0AAD9VI61_9HYME</name>
<dbReference type="GO" id="GO:0004649">
    <property type="term" value="F:poly(ADP-ribose) glycohydrolase activity"/>
    <property type="evidence" value="ECO:0007669"/>
    <property type="project" value="UniProtKB-EC"/>
</dbReference>
<evidence type="ECO:0000259" key="8">
    <source>
        <dbReference type="Pfam" id="PF20811"/>
    </source>
</evidence>
<protein>
    <recommendedName>
        <fullName evidence="2">poly(ADP-ribose) glycohydrolase</fullName>
        <ecNumber evidence="2">3.2.1.143</ecNumber>
    </recommendedName>
</protein>
<proteinExistence type="inferred from homology"/>
<feature type="active site" evidence="4">
    <location>
        <position position="386"/>
    </location>
</feature>
<dbReference type="InterPro" id="IPR048362">
    <property type="entry name" value="PARG_helical"/>
</dbReference>
<evidence type="ECO:0000313" key="9">
    <source>
        <dbReference type="EMBL" id="KAK2575626.1"/>
    </source>
</evidence>
<feature type="domain" description="PARG helical" evidence="8">
    <location>
        <begin position="202"/>
        <end position="328"/>
    </location>
</feature>
<dbReference type="GO" id="GO:0009225">
    <property type="term" value="P:nucleotide-sugar metabolic process"/>
    <property type="evidence" value="ECO:0007669"/>
    <property type="project" value="TreeGrafter"/>
</dbReference>
<feature type="non-terminal residue" evidence="9">
    <location>
        <position position="1"/>
    </location>
</feature>
<comment type="caution">
    <text evidence="9">The sequence shown here is derived from an EMBL/GenBank/DDBJ whole genome shotgun (WGS) entry which is preliminary data.</text>
</comment>
<evidence type="ECO:0000256" key="2">
    <source>
        <dbReference type="ARBA" id="ARBA00012255"/>
    </source>
</evidence>
<dbReference type="AlphaFoldDB" id="A0AAD9VI61"/>
<dbReference type="EC" id="3.2.1.143" evidence="2"/>
<dbReference type="GO" id="GO:0005975">
    <property type="term" value="P:carbohydrate metabolic process"/>
    <property type="evidence" value="ECO:0007669"/>
    <property type="project" value="InterPro"/>
</dbReference>
<dbReference type="InterPro" id="IPR046372">
    <property type="entry name" value="PARG_cat_C"/>
</dbReference>
<feature type="active site" evidence="4">
    <location>
        <position position="368"/>
    </location>
</feature>
<keyword evidence="3" id="KW-0378">Hydrolase</keyword>
<dbReference type="GO" id="GO:0005634">
    <property type="term" value="C:nucleus"/>
    <property type="evidence" value="ECO:0007669"/>
    <property type="project" value="TreeGrafter"/>
</dbReference>
<sequence>HSAVLKNSYVVTIFQIQRMSEIEFSLDDEALSPDLFSDDNTTINNGSHLSSDESSSTSLSAIEPEPIDNIPEWKGLSMNEIRKGLGTYDCQEFPPINPSGDHTVLITLPVPTRGPPKPHPSYQVDKWSERYVRMPHSVHSLYPINQQSGNRHCRYRWEIIQESLLQTFMSSHQLETAILSYNHLYAHRWNFLALHHFFSEVMEEEEVSAFFKTLLPKMVHLALQLPVLVTDAIPLLKCHSNASITLSQLQVSSLLANAFFCTFPRRNSASPQSEYATYSHINFNRLFSAIRKDKPNRRQSVMEKFKCIFHYFRRVTSKVPEGVITIQRRYISKQDCPKWDNIDQKLSPLHITSNGTIESDGAGLLQVDFANKYVGGGVLGMGCVQEEIRFVICPELMVTMLVTEALDDTEALIVSGIERYSKYEGYSNNFKWSGDYIDETPRDSSGRRMTTVVAIDALRFTQSALQFDITKITRELNKAYVGFVGCDPCKDNLPAVGTGNWGCGAFRGNPKLKALLQLMAASVAGRAMVYFTFGDTTLRDEIAAMYLHLVQQNISIARLFSLLSQYRESKTHRLDFYSFLYSKTRTKSLT</sequence>
<dbReference type="PANTHER" id="PTHR12837">
    <property type="entry name" value="POLY ADP-RIBOSE GLYCOHYDROLASE"/>
    <property type="match status" value="1"/>
</dbReference>
<feature type="binding site" evidence="5">
    <location>
        <position position="426"/>
    </location>
    <ligand>
        <name>substrate</name>
    </ligand>
</feature>
<dbReference type="Pfam" id="PF05028">
    <property type="entry name" value="PARG_cat_C"/>
    <property type="match status" value="1"/>
</dbReference>
<evidence type="ECO:0000256" key="3">
    <source>
        <dbReference type="ARBA" id="ARBA00022801"/>
    </source>
</evidence>
<dbReference type="InterPro" id="IPR007724">
    <property type="entry name" value="Poly_GlycHdrlase"/>
</dbReference>
<dbReference type="Proteomes" id="UP001258017">
    <property type="component" value="Unassembled WGS sequence"/>
</dbReference>
<accession>A0AAD9VI61</accession>
<evidence type="ECO:0000256" key="6">
    <source>
        <dbReference type="SAM" id="MobiDB-lite"/>
    </source>
</evidence>